<evidence type="ECO:0000313" key="2">
    <source>
        <dbReference type="Proteomes" id="UP000035680"/>
    </source>
</evidence>
<reference evidence="2" key="1">
    <citation type="submission" date="2014-07" db="EMBL/GenBank/DDBJ databases">
        <authorList>
            <person name="Martin A.A"/>
            <person name="De Silva N."/>
        </authorList>
    </citation>
    <scope>NUCLEOTIDE SEQUENCE</scope>
</reference>
<feature type="compositionally biased region" description="Polar residues" evidence="1">
    <location>
        <begin position="49"/>
        <end position="58"/>
    </location>
</feature>
<feature type="region of interest" description="Disordered" evidence="1">
    <location>
        <begin position="1"/>
        <end position="135"/>
    </location>
</feature>
<keyword evidence="2" id="KW-1185">Reference proteome</keyword>
<organism evidence="2 3">
    <name type="scientific">Strongyloides venezuelensis</name>
    <name type="common">Threadworm</name>
    <dbReference type="NCBI Taxonomy" id="75913"/>
    <lineage>
        <taxon>Eukaryota</taxon>
        <taxon>Metazoa</taxon>
        <taxon>Ecdysozoa</taxon>
        <taxon>Nematoda</taxon>
        <taxon>Chromadorea</taxon>
        <taxon>Rhabditida</taxon>
        <taxon>Tylenchina</taxon>
        <taxon>Panagrolaimomorpha</taxon>
        <taxon>Strongyloidoidea</taxon>
        <taxon>Strongyloididae</taxon>
        <taxon>Strongyloides</taxon>
    </lineage>
</organism>
<dbReference type="Proteomes" id="UP000035680">
    <property type="component" value="Unassembled WGS sequence"/>
</dbReference>
<evidence type="ECO:0000313" key="3">
    <source>
        <dbReference type="WBParaSite" id="SVE_0341900.1"/>
    </source>
</evidence>
<protein>
    <submittedName>
        <fullName evidence="3">Collagen alpha-1(I) chain-like</fullName>
    </submittedName>
</protein>
<reference evidence="3" key="2">
    <citation type="submission" date="2015-08" db="UniProtKB">
        <authorList>
            <consortium name="WormBaseParasite"/>
        </authorList>
    </citation>
    <scope>IDENTIFICATION</scope>
</reference>
<feature type="compositionally biased region" description="Gly residues" evidence="1">
    <location>
        <begin position="99"/>
        <end position="134"/>
    </location>
</feature>
<proteinExistence type="predicted"/>
<dbReference type="WBParaSite" id="SVE_0341900.1">
    <property type="protein sequence ID" value="SVE_0341900.1"/>
    <property type="gene ID" value="SVE_0341900"/>
</dbReference>
<accession>A0A0K0F3N5</accession>
<evidence type="ECO:0000256" key="1">
    <source>
        <dbReference type="SAM" id="MobiDB-lite"/>
    </source>
</evidence>
<feature type="region of interest" description="Disordered" evidence="1">
    <location>
        <begin position="149"/>
        <end position="210"/>
    </location>
</feature>
<sequence>MGNPGGLDDNDIIPPKGPQHHDVTSNKIDNGDMTKSNPKGPGNAGPNAKKTNTPNGRNSKWGVVRDNKQQILQMGNGGNGLEGQGVQTAGNRGDSLRGKGPGGRGPNTGGSIRGSGSGMGSGPGNGPMGQQGRGQRGRFRFFQRGSRVGANGPVGGFDKGLANQGPQRGLFGRRRSGVDNALPKRGGGGFLRRHPKPALSRAPKMRSLGRGFKPGGILRFFRG</sequence>
<feature type="compositionally biased region" description="Basic and acidic residues" evidence="1">
    <location>
        <begin position="19"/>
        <end position="32"/>
    </location>
</feature>
<name>A0A0K0F3N5_STRVS</name>
<dbReference type="AlphaFoldDB" id="A0A0K0F3N5"/>